<accession>A0A183ASN5</accession>
<evidence type="ECO:0000313" key="2">
    <source>
        <dbReference type="EMBL" id="VDP86275.1"/>
    </source>
</evidence>
<dbReference type="WBParaSite" id="ECPE_0001000201-mRNA-1">
    <property type="protein sequence ID" value="ECPE_0001000201-mRNA-1"/>
    <property type="gene ID" value="ECPE_0001000201"/>
</dbReference>
<dbReference type="AlphaFoldDB" id="A0A183ASN5"/>
<protein>
    <submittedName>
        <fullName evidence="2 4">Uncharacterized protein</fullName>
    </submittedName>
</protein>
<reference evidence="2 3" key="2">
    <citation type="submission" date="2018-11" db="EMBL/GenBank/DDBJ databases">
        <authorList>
            <consortium name="Pathogen Informatics"/>
        </authorList>
    </citation>
    <scope>NUCLEOTIDE SEQUENCE [LARGE SCALE GENOMIC DNA]</scope>
    <source>
        <strain evidence="2 3">Egypt</strain>
    </source>
</reference>
<dbReference type="Proteomes" id="UP000272942">
    <property type="component" value="Unassembled WGS sequence"/>
</dbReference>
<reference evidence="4" key="1">
    <citation type="submission" date="2016-06" db="UniProtKB">
        <authorList>
            <consortium name="WormBaseParasite"/>
        </authorList>
    </citation>
    <scope>IDENTIFICATION</scope>
</reference>
<dbReference type="EMBL" id="UZAN01048253">
    <property type="protein sequence ID" value="VDP86275.1"/>
    <property type="molecule type" value="Genomic_DNA"/>
</dbReference>
<feature type="region of interest" description="Disordered" evidence="1">
    <location>
        <begin position="46"/>
        <end position="78"/>
    </location>
</feature>
<organism evidence="4">
    <name type="scientific">Echinostoma caproni</name>
    <dbReference type="NCBI Taxonomy" id="27848"/>
    <lineage>
        <taxon>Eukaryota</taxon>
        <taxon>Metazoa</taxon>
        <taxon>Spiralia</taxon>
        <taxon>Lophotrochozoa</taxon>
        <taxon>Platyhelminthes</taxon>
        <taxon>Trematoda</taxon>
        <taxon>Digenea</taxon>
        <taxon>Plagiorchiida</taxon>
        <taxon>Echinostomata</taxon>
        <taxon>Echinostomatoidea</taxon>
        <taxon>Echinostomatidae</taxon>
        <taxon>Echinostoma</taxon>
    </lineage>
</organism>
<evidence type="ECO:0000313" key="4">
    <source>
        <dbReference type="WBParaSite" id="ECPE_0001000201-mRNA-1"/>
    </source>
</evidence>
<evidence type="ECO:0000313" key="3">
    <source>
        <dbReference type="Proteomes" id="UP000272942"/>
    </source>
</evidence>
<dbReference type="OrthoDB" id="6153983at2759"/>
<keyword evidence="3" id="KW-1185">Reference proteome</keyword>
<evidence type="ECO:0000256" key="1">
    <source>
        <dbReference type="SAM" id="MobiDB-lite"/>
    </source>
</evidence>
<gene>
    <name evidence="2" type="ORF">ECPE_LOCUS9970</name>
</gene>
<sequence>MTPAYLIFGRELSLQTDATALVAPAEVVSTPQFTQQLRQKLHTAYESDNSVDPPAHLRQKQQYDRSLNGPSYAKGDKVWLNRPKPPVGACAKFHRPWQGPYEIVFIRSPMVYVIRDISSATDDVLTVHNNQPKPAGRPQLSESPQFVPPGCVPMVERTEKVPQGVGQVNYVKTSSKYSAFAKRG</sequence>
<proteinExistence type="predicted"/>
<name>A0A183ASN5_9TREM</name>